<evidence type="ECO:0000313" key="3">
    <source>
        <dbReference type="Proteomes" id="UP000003481"/>
    </source>
</evidence>
<geneLocation type="plasmid" evidence="2 3">
    <name>A14S_lp36</name>
</geneLocation>
<feature type="transmembrane region" description="Helical" evidence="1">
    <location>
        <begin position="6"/>
        <end position="25"/>
    </location>
</feature>
<dbReference type="Proteomes" id="UP000003481">
    <property type="component" value="Plasmid A14S_lp36"/>
</dbReference>
<evidence type="ECO:0000256" key="1">
    <source>
        <dbReference type="SAM" id="Phobius"/>
    </source>
</evidence>
<proteinExistence type="predicted"/>
<keyword evidence="1" id="KW-0812">Transmembrane</keyword>
<dbReference type="AlphaFoldDB" id="C0RBR6"/>
<name>C0RBR6_9SPIR</name>
<sequence length="37" mass="4637">MYSHYTFDIIFLRIFIKSFILSLFYKKRNKAIPFNPY</sequence>
<dbReference type="EMBL" id="CP001466">
    <property type="protein sequence ID" value="ACN53217.1"/>
    <property type="molecule type" value="Genomic_DNA"/>
</dbReference>
<keyword evidence="2" id="KW-0614">Plasmid</keyword>
<organism evidence="2 3">
    <name type="scientific">Borreliella spielmanii A14S</name>
    <dbReference type="NCBI Taxonomy" id="498742"/>
    <lineage>
        <taxon>Bacteria</taxon>
        <taxon>Pseudomonadati</taxon>
        <taxon>Spirochaetota</taxon>
        <taxon>Spirochaetia</taxon>
        <taxon>Spirochaetales</taxon>
        <taxon>Borreliaceae</taxon>
        <taxon>Borreliella</taxon>
    </lineage>
</organism>
<dbReference type="HOGENOM" id="CLU_3340927_0_0_12"/>
<reference evidence="2 3" key="1">
    <citation type="journal article" date="2012" name="J. Bacteriol.">
        <title>Whole-Genome Sequences of Borrelia bissettii, Borrelia valaisiana, and Borrelia spielmanii.</title>
        <authorList>
            <person name="Schutzer S.E."/>
            <person name="Fraser-Liggett C.M."/>
            <person name="Qiu W.G."/>
            <person name="Kraiczy P."/>
            <person name="Mongodin E.F."/>
            <person name="Dunn J.J."/>
            <person name="Luft B.J."/>
            <person name="Casjens S.R."/>
        </authorList>
    </citation>
    <scope>NUCLEOTIDE SEQUENCE [LARGE SCALE GENOMIC DNA]</scope>
    <source>
        <strain evidence="2 3">A14S</strain>
        <plasmid evidence="2 3">A14S_lp36</plasmid>
    </source>
</reference>
<accession>C0RBR6</accession>
<protein>
    <submittedName>
        <fullName evidence="2">Uncharacterized protein</fullName>
    </submittedName>
</protein>
<keyword evidence="1" id="KW-1133">Transmembrane helix</keyword>
<keyword evidence="1" id="KW-0472">Membrane</keyword>
<evidence type="ECO:0000313" key="2">
    <source>
        <dbReference type="EMBL" id="ACN53217.1"/>
    </source>
</evidence>
<gene>
    <name evidence="2" type="ORF">BSPA14S_K0006</name>
</gene>